<protein>
    <recommendedName>
        <fullName evidence="1">HipA-like kinase domain-containing protein</fullName>
    </recommendedName>
</protein>
<evidence type="ECO:0000313" key="3">
    <source>
        <dbReference type="Proteomes" id="UP000245678"/>
    </source>
</evidence>
<accession>A0A316HIV8</accession>
<gene>
    <name evidence="2" type="ORF">LX99_00411</name>
</gene>
<dbReference type="Proteomes" id="UP000245678">
    <property type="component" value="Unassembled WGS sequence"/>
</dbReference>
<proteinExistence type="predicted"/>
<feature type="domain" description="HipA-like kinase" evidence="1">
    <location>
        <begin position="27"/>
        <end position="237"/>
    </location>
</feature>
<evidence type="ECO:0000313" key="2">
    <source>
        <dbReference type="EMBL" id="PWK79950.1"/>
    </source>
</evidence>
<reference evidence="2 3" key="1">
    <citation type="submission" date="2018-05" db="EMBL/GenBank/DDBJ databases">
        <title>Genomic Encyclopedia of Archaeal and Bacterial Type Strains, Phase II (KMG-II): from individual species to whole genera.</title>
        <authorList>
            <person name="Goeker M."/>
        </authorList>
    </citation>
    <scope>NUCLEOTIDE SEQUENCE [LARGE SCALE GENOMIC DNA]</scope>
    <source>
        <strain evidence="2 3">DSM 19975</strain>
    </source>
</reference>
<evidence type="ECO:0000259" key="1">
    <source>
        <dbReference type="Pfam" id="PF20613"/>
    </source>
</evidence>
<comment type="caution">
    <text evidence="2">The sequence shown here is derived from an EMBL/GenBank/DDBJ whole genome shotgun (WGS) entry which is preliminary data.</text>
</comment>
<dbReference type="Pfam" id="PF20613">
    <property type="entry name" value="HipA_2"/>
    <property type="match status" value="1"/>
</dbReference>
<organism evidence="2 3">
    <name type="scientific">Mucilaginibacter oryzae</name>
    <dbReference type="NCBI Taxonomy" id="468058"/>
    <lineage>
        <taxon>Bacteria</taxon>
        <taxon>Pseudomonadati</taxon>
        <taxon>Bacteroidota</taxon>
        <taxon>Sphingobacteriia</taxon>
        <taxon>Sphingobacteriales</taxon>
        <taxon>Sphingobacteriaceae</taxon>
        <taxon>Mucilaginibacter</taxon>
    </lineage>
</organism>
<name>A0A316HIV8_9SPHI</name>
<dbReference type="InterPro" id="IPR046748">
    <property type="entry name" value="HipA_2"/>
</dbReference>
<keyword evidence="3" id="KW-1185">Reference proteome</keyword>
<sequence length="274" mass="30753">MLNFCSTKTMNYTPPQLRTVNVTRYVTPLREGGSLPAIAEADDGFLYVLKFRGAGQGVKALIAELLGGEIARLLGFKVPELVFANLDEAFGRSEADEEIQDLLKFSEGLNLALHYLSGAITFDPAVTVVDAKLASQIVWFDCLLTNVDRTARNTNMLMWHKELWMIDNGAALYFHHSWHNWQEMATRPFAQVKDHVLLARAIQLDAVDAEFKAILTPDKIRDIVALIPDEWITYRDFEETPDEVRNIYAGFIITRLAASEVFVTAAKQALYAGI</sequence>
<dbReference type="EMBL" id="QGHA01000001">
    <property type="protein sequence ID" value="PWK79950.1"/>
    <property type="molecule type" value="Genomic_DNA"/>
</dbReference>
<dbReference type="AlphaFoldDB" id="A0A316HIV8"/>